<dbReference type="AlphaFoldDB" id="A0A6J4IS09"/>
<dbReference type="EMBL" id="CADCTJ010000682">
    <property type="protein sequence ID" value="CAA9257856.1"/>
    <property type="molecule type" value="Genomic_DNA"/>
</dbReference>
<gene>
    <name evidence="2" type="ORF">AVDCRST_MAG95-2178</name>
</gene>
<protein>
    <submittedName>
        <fullName evidence="2">LSU ribosomal protein L34p</fullName>
    </submittedName>
</protein>
<feature type="non-terminal residue" evidence="2">
    <location>
        <position position="1"/>
    </location>
</feature>
<feature type="region of interest" description="Disordered" evidence="1">
    <location>
        <begin position="1"/>
        <end position="52"/>
    </location>
</feature>
<keyword evidence="2" id="KW-0687">Ribonucleoprotein</keyword>
<evidence type="ECO:0000256" key="1">
    <source>
        <dbReference type="SAM" id="MobiDB-lite"/>
    </source>
</evidence>
<dbReference type="GO" id="GO:0005840">
    <property type="term" value="C:ribosome"/>
    <property type="evidence" value="ECO:0007669"/>
    <property type="project" value="UniProtKB-KW"/>
</dbReference>
<keyword evidence="2" id="KW-0689">Ribosomal protein</keyword>
<accession>A0A6J4IS09</accession>
<name>A0A6J4IS09_9BACT</name>
<reference evidence="2" key="1">
    <citation type="submission" date="2020-02" db="EMBL/GenBank/DDBJ databases">
        <authorList>
            <person name="Meier V. D."/>
        </authorList>
    </citation>
    <scope>NUCLEOTIDE SEQUENCE</scope>
    <source>
        <strain evidence="2">AVDCRST_MAG95</strain>
    </source>
</reference>
<evidence type="ECO:0000313" key="2">
    <source>
        <dbReference type="EMBL" id="CAA9257856.1"/>
    </source>
</evidence>
<proteinExistence type="predicted"/>
<feature type="non-terminal residue" evidence="2">
    <location>
        <position position="52"/>
    </location>
</feature>
<organism evidence="2">
    <name type="scientific">uncultured Adhaeribacter sp</name>
    <dbReference type="NCBI Taxonomy" id="448109"/>
    <lineage>
        <taxon>Bacteria</taxon>
        <taxon>Pseudomonadati</taxon>
        <taxon>Bacteroidota</taxon>
        <taxon>Cytophagia</taxon>
        <taxon>Cytophagales</taxon>
        <taxon>Hymenobacteraceae</taxon>
        <taxon>Adhaeribacter</taxon>
        <taxon>environmental samples</taxon>
    </lineage>
</organism>
<sequence length="52" mass="5982">EKNISAFAKKKKKQARFSVQNGNGERKKSAGQPPRQRPQEIIRFGRKKTQSL</sequence>